<dbReference type="AlphaFoldDB" id="A0A5A7SRH4"/>
<evidence type="ECO:0000313" key="4">
    <source>
        <dbReference type="EMBL" id="KAA0033794.1"/>
    </source>
</evidence>
<comment type="caution">
    <text evidence="4">The sequence shown here is derived from an EMBL/GenBank/DDBJ whole genome shotgun (WGS) entry which is preliminary data.</text>
</comment>
<proteinExistence type="predicted"/>
<dbReference type="PROSITE" id="PS50158">
    <property type="entry name" value="ZF_CCHC"/>
    <property type="match status" value="1"/>
</dbReference>
<evidence type="ECO:0000313" key="7">
    <source>
        <dbReference type="Proteomes" id="UP000321947"/>
    </source>
</evidence>
<dbReference type="GO" id="GO:0003676">
    <property type="term" value="F:nucleic acid binding"/>
    <property type="evidence" value="ECO:0007669"/>
    <property type="project" value="InterPro"/>
</dbReference>
<feature type="compositionally biased region" description="Polar residues" evidence="2">
    <location>
        <begin position="11"/>
        <end position="38"/>
    </location>
</feature>
<accession>A0A5A7SRH4</accession>
<organism evidence="4 6">
    <name type="scientific">Cucumis melo var. makuwa</name>
    <name type="common">Oriental melon</name>
    <dbReference type="NCBI Taxonomy" id="1194695"/>
    <lineage>
        <taxon>Eukaryota</taxon>
        <taxon>Viridiplantae</taxon>
        <taxon>Streptophyta</taxon>
        <taxon>Embryophyta</taxon>
        <taxon>Tracheophyta</taxon>
        <taxon>Spermatophyta</taxon>
        <taxon>Magnoliopsida</taxon>
        <taxon>eudicotyledons</taxon>
        <taxon>Gunneridae</taxon>
        <taxon>Pentapetalae</taxon>
        <taxon>rosids</taxon>
        <taxon>fabids</taxon>
        <taxon>Cucurbitales</taxon>
        <taxon>Cucurbitaceae</taxon>
        <taxon>Benincaseae</taxon>
        <taxon>Cucumis</taxon>
    </lineage>
</organism>
<dbReference type="GO" id="GO:0008270">
    <property type="term" value="F:zinc ion binding"/>
    <property type="evidence" value="ECO:0007669"/>
    <property type="project" value="UniProtKB-KW"/>
</dbReference>
<dbReference type="Gene3D" id="4.10.60.10">
    <property type="entry name" value="Zinc finger, CCHC-type"/>
    <property type="match status" value="1"/>
</dbReference>
<keyword evidence="1" id="KW-0863">Zinc-finger</keyword>
<gene>
    <name evidence="5" type="ORF">E5676_scaffold1428G00580</name>
    <name evidence="4" type="ORF">E6C27_scaffold142G00520</name>
</gene>
<dbReference type="OrthoDB" id="1934635at2759"/>
<dbReference type="InterPro" id="IPR036875">
    <property type="entry name" value="Znf_CCHC_sf"/>
</dbReference>
<dbReference type="SMART" id="SM00343">
    <property type="entry name" value="ZnF_C2HC"/>
    <property type="match status" value="1"/>
</dbReference>
<evidence type="ECO:0000259" key="3">
    <source>
        <dbReference type="PROSITE" id="PS50158"/>
    </source>
</evidence>
<keyword evidence="1" id="KW-0479">Metal-binding</keyword>
<feature type="compositionally biased region" description="Basic and acidic residues" evidence="2">
    <location>
        <begin position="40"/>
        <end position="57"/>
    </location>
</feature>
<name>A0A5A7SRH4_CUCMM</name>
<protein>
    <submittedName>
        <fullName evidence="4">Zf-CCHC domain-containing protein</fullName>
    </submittedName>
</protein>
<evidence type="ECO:0000313" key="5">
    <source>
        <dbReference type="EMBL" id="TYK22340.1"/>
    </source>
</evidence>
<dbReference type="SUPFAM" id="SSF57756">
    <property type="entry name" value="Retrovirus zinc finger-like domains"/>
    <property type="match status" value="1"/>
</dbReference>
<feature type="region of interest" description="Disordered" evidence="2">
    <location>
        <begin position="1"/>
        <end position="71"/>
    </location>
</feature>
<evidence type="ECO:0000256" key="1">
    <source>
        <dbReference type="PROSITE-ProRule" id="PRU00047"/>
    </source>
</evidence>
<reference evidence="6 7" key="1">
    <citation type="submission" date="2019-08" db="EMBL/GenBank/DDBJ databases">
        <title>Draft genome sequences of two oriental melons (Cucumis melo L. var makuwa).</title>
        <authorList>
            <person name="Kwon S.-Y."/>
        </authorList>
    </citation>
    <scope>NUCLEOTIDE SEQUENCE [LARGE SCALE GENOMIC DNA]</scope>
    <source>
        <strain evidence="7">cv. Chang Bougi</strain>
        <strain evidence="6">cv. SW 3</strain>
        <tissue evidence="4">Leaf</tissue>
    </source>
</reference>
<feature type="domain" description="CCHC-type" evidence="3">
    <location>
        <begin position="72"/>
        <end position="88"/>
    </location>
</feature>
<keyword evidence="1" id="KW-0862">Zinc</keyword>
<dbReference type="EMBL" id="SSTE01020676">
    <property type="protein sequence ID" value="KAA0033794.1"/>
    <property type="molecule type" value="Genomic_DNA"/>
</dbReference>
<sequence length="147" mass="16712">MMAARIKSSNRKTTWEANSTKKQTYSSRMNEQPSTSVAKKSKDVDTQDAAKKKDNTSKRKSQNTYTHPSLGKCFRCGQSSHLSNNCPQRKTIALIDEESNSISEDDKKEEEEAEFIEVDDGDRISCVIQRVLIAPKEETNPQRYSLF</sequence>
<evidence type="ECO:0000256" key="2">
    <source>
        <dbReference type="SAM" id="MobiDB-lite"/>
    </source>
</evidence>
<dbReference type="Proteomes" id="UP000321393">
    <property type="component" value="Unassembled WGS sequence"/>
</dbReference>
<dbReference type="InterPro" id="IPR001878">
    <property type="entry name" value="Znf_CCHC"/>
</dbReference>
<dbReference type="Pfam" id="PF00098">
    <property type="entry name" value="zf-CCHC"/>
    <property type="match status" value="1"/>
</dbReference>
<evidence type="ECO:0000313" key="6">
    <source>
        <dbReference type="Proteomes" id="UP000321393"/>
    </source>
</evidence>
<dbReference type="EMBL" id="SSTD01005075">
    <property type="protein sequence ID" value="TYK22340.1"/>
    <property type="molecule type" value="Genomic_DNA"/>
</dbReference>
<dbReference type="Proteomes" id="UP000321947">
    <property type="component" value="Unassembled WGS sequence"/>
</dbReference>